<dbReference type="Proteomes" id="UP000239068">
    <property type="component" value="Unassembled WGS sequence"/>
</dbReference>
<dbReference type="RefSeq" id="WP_170064448.1">
    <property type="nucleotide sequence ID" value="NZ_MSCM01000002.1"/>
</dbReference>
<accession>A0A2S7WFB5</accession>
<evidence type="ECO:0000313" key="1">
    <source>
        <dbReference type="EMBL" id="PQJ76294.1"/>
    </source>
</evidence>
<organism evidence="1 2">
    <name type="scientific">Polaribacter glomeratus</name>
    <dbReference type="NCBI Taxonomy" id="102"/>
    <lineage>
        <taxon>Bacteria</taxon>
        <taxon>Pseudomonadati</taxon>
        <taxon>Bacteroidota</taxon>
        <taxon>Flavobacteriia</taxon>
        <taxon>Flavobacteriales</taxon>
        <taxon>Flavobacteriaceae</taxon>
    </lineage>
</organism>
<dbReference type="EMBL" id="MSCM01000002">
    <property type="protein sequence ID" value="PQJ76294.1"/>
    <property type="molecule type" value="Genomic_DNA"/>
</dbReference>
<comment type="caution">
    <text evidence="1">The sequence shown here is derived from an EMBL/GenBank/DDBJ whole genome shotgun (WGS) entry which is preliminary data.</text>
</comment>
<reference evidence="1 2" key="1">
    <citation type="submission" date="2016-12" db="EMBL/GenBank/DDBJ databases">
        <title>Trade-off between light-utilization and light-protection in marine flavobacteria.</title>
        <authorList>
            <person name="Kumagai Y."/>
            <person name="Yoshizawa S."/>
            <person name="Kogure K."/>
            <person name="Iwasaki W."/>
        </authorList>
    </citation>
    <scope>NUCLEOTIDE SEQUENCE [LARGE SCALE GENOMIC DNA]</scope>
    <source>
        <strain evidence="1 2">ATCC 43844</strain>
    </source>
</reference>
<dbReference type="Pfam" id="PF17963">
    <property type="entry name" value="Big_9"/>
    <property type="match status" value="2"/>
</dbReference>
<proteinExistence type="predicted"/>
<gene>
    <name evidence="1" type="ORF">BTO16_10255</name>
</gene>
<keyword evidence="2" id="KW-1185">Reference proteome</keyword>
<protein>
    <recommendedName>
        <fullName evidence="3">RapA2 cadherin-like domain-containing protein</fullName>
    </recommendedName>
</protein>
<evidence type="ECO:0008006" key="3">
    <source>
        <dbReference type="Google" id="ProtNLM"/>
    </source>
</evidence>
<name>A0A2S7WFB5_9FLAO</name>
<dbReference type="AlphaFoldDB" id="A0A2S7WFB5"/>
<evidence type="ECO:0000313" key="2">
    <source>
        <dbReference type="Proteomes" id="UP000239068"/>
    </source>
</evidence>
<dbReference type="Gene3D" id="2.60.40.3440">
    <property type="match status" value="2"/>
</dbReference>
<feature type="non-terminal residue" evidence="1">
    <location>
        <position position="202"/>
    </location>
</feature>
<sequence>MLTLSLSSIGYNSIENSILVLTNDSFGTDGRHLSHFLRLLKGRRTSVSSNGGAITLGINEDILYSAPKDFDGVDTFKYTITDGSGDASTGTVTLTVSGPVVSVPTANIDSFTADVDTALSLDVLANDLIPAGGVTISLPLSVTSAQGFAISVVNNEVLYTPSNGYNGSDTFSYSITDVNTVTSTAVVTIMVGTVPVPPVGSD</sequence>
<feature type="non-terminal residue" evidence="1">
    <location>
        <position position="1"/>
    </location>
</feature>